<sequence>MGCVRQGFLNHSVTLLSTNSVVGIDVFRFDRSRGSKHYTKRTKLTIQYW</sequence>
<gene>
    <name evidence="1" type="ORF">C440_06157</name>
</gene>
<evidence type="ECO:0000313" key="2">
    <source>
        <dbReference type="Proteomes" id="UP000011550"/>
    </source>
</evidence>
<organism evidence="1 2">
    <name type="scientific">Haloferax mucosum ATCC BAA-1512</name>
    <dbReference type="NCBI Taxonomy" id="662479"/>
    <lineage>
        <taxon>Archaea</taxon>
        <taxon>Methanobacteriati</taxon>
        <taxon>Methanobacteriota</taxon>
        <taxon>Stenosarchaea group</taxon>
        <taxon>Halobacteria</taxon>
        <taxon>Halobacteriales</taxon>
        <taxon>Haloferacaceae</taxon>
        <taxon>Haloferax</taxon>
    </lineage>
</organism>
<proteinExistence type="predicted"/>
<dbReference type="Proteomes" id="UP000011550">
    <property type="component" value="Unassembled WGS sequence"/>
</dbReference>
<dbReference type="STRING" id="662479.C440_06157"/>
<name>M0IGD8_9EURY</name>
<dbReference type="AlphaFoldDB" id="M0IGD8"/>
<keyword evidence="2" id="KW-1185">Reference proteome</keyword>
<protein>
    <submittedName>
        <fullName evidence="1">ISH9-type transposase</fullName>
    </submittedName>
</protein>
<dbReference type="PATRIC" id="fig|662479.7.peg.1247"/>
<dbReference type="EMBL" id="AOLN01000010">
    <property type="protein sequence ID" value="ELZ95850.1"/>
    <property type="molecule type" value="Genomic_DNA"/>
</dbReference>
<accession>M0IGD8</accession>
<reference evidence="1 2" key="1">
    <citation type="journal article" date="2014" name="PLoS Genet.">
        <title>Phylogenetically driven sequencing of extremely halophilic archaea reveals strategies for static and dynamic osmo-response.</title>
        <authorList>
            <person name="Becker E.A."/>
            <person name="Seitzer P.M."/>
            <person name="Tritt A."/>
            <person name="Larsen D."/>
            <person name="Krusor M."/>
            <person name="Yao A.I."/>
            <person name="Wu D."/>
            <person name="Madern D."/>
            <person name="Eisen J.A."/>
            <person name="Darling A.E."/>
            <person name="Facciotti M.T."/>
        </authorList>
    </citation>
    <scope>NUCLEOTIDE SEQUENCE [LARGE SCALE GENOMIC DNA]</scope>
    <source>
        <strain evidence="1 2">ATCC BAA-1512</strain>
    </source>
</reference>
<comment type="caution">
    <text evidence="1">The sequence shown here is derived from an EMBL/GenBank/DDBJ whole genome shotgun (WGS) entry which is preliminary data.</text>
</comment>
<evidence type="ECO:0000313" key="1">
    <source>
        <dbReference type="EMBL" id="ELZ95850.1"/>
    </source>
</evidence>